<sequence>MECGDEAAALLTLPPDLRPLADFLNADNKPGALLDVEAEVVWQDDDFRALELTGKSVVALLHELDSNGRGRDKVQEASLGRRHWRRTRLYNGWTTLVSREAAPSRQTSIERAQSGQTNGVEPVLEDVPAPTTDSTMIQHGEHSGHDWTRYAVRGLSDWVEYVREFNWGCTPVGPMESWSSELRQAVVGIMNNPKPRVLLWGKEHYTFIHNEASAPLFGKKHPDCLGQDASVVFAELWSEIQPAIASVFGGKTFTAERMQLPMERQDFIETTFWDFSLLPVLAHDGTVVGLLDELFEATQLVRGARRRDAIVKISEAIRPAHTLQQLWPNILKGCDQALDDIPFVELYSVEDVDTTAESASSSSSNLSPKQAVCQGTVRLPKGCGTVARTFKLEDDESHPGILKSCVQAWRERRQVMLSLKDGTLPPELANSQGTDRRSQVRRALVKPLLSLPGETDQNVVGILVIGLCCKCPFDEEYSLWTHLLGEILEKAATLISLPEERRRAQKIADEINDALSQQLRSTTLEAEKSEARFKRMAESSPTGIFRFDADGRPLHVNDAYLDMLGDTREENATRRPIPDTLSDRIHPEDLDRFIGAWTSVREDKAPVTIEYRLRRPWKSIDRATGQELNGDFWLLAVAYPEIEPDGTVSSVQGWLTDISHRKFLESLAVQRLEDALENKRQTENFIDMTSHEMRNPLSAILQSADSIVSTLQTEMTILSENVSLSQETADEILDASQTIILCAQHQKRITDDILTLSKLDASLLTIAPDTVQPPTLVSKALKMYEGEINRAGINAEILAVDWVVLDSSRFLQVVINLLTNAIKFTQFSDEREIKISLGASYQKPSGQHHRVKFIDPRPARPIHTERPEWGDGEELYLQVAVSDTGRGLSDEEMKLLFQRFQQASPKTYKQYGGSGLGLFISRELCELQGGQIGVCSCEGVTVFTFFVKAKRHQPGAKRRPSMHPYASASASPTVHDRGGSTILMDAPNGNKDSYHLADLPESGHQPVVKASVNGNSRTEMNTNVSPNSEADITRTTSGNLDVLVVEDNAINQKIMAQQLRKAGCTVHVANHGLECLDFLDQSVFCGSTTPLSVVLLDLEMPTMDGLTCIRHIREYQRTGKIGSHVPVIAVTANARSEQISVALAAGIDQVVTKPFRIPELMPQMRGLVEEVGRREGG</sequence>
<dbReference type="PRINTS" id="PR00344">
    <property type="entry name" value="BCTRLSENSOR"/>
</dbReference>
<feature type="compositionally biased region" description="Polar residues" evidence="3">
    <location>
        <begin position="104"/>
        <end position="119"/>
    </location>
</feature>
<dbReference type="SMART" id="SM00387">
    <property type="entry name" value="HATPase_c"/>
    <property type="match status" value="1"/>
</dbReference>
<keyword evidence="8" id="KW-1185">Reference proteome</keyword>
<reference evidence="7 8" key="2">
    <citation type="journal article" date="2021" name="Curr. Genet.">
        <title>Genetic response to nitrogen starvation in the aggressive Eucalyptus foliar pathogen Teratosphaeria destructans.</title>
        <authorList>
            <person name="Havenga M."/>
            <person name="Wingfield B.D."/>
            <person name="Wingfield M.J."/>
            <person name="Dreyer L.L."/>
            <person name="Roets F."/>
            <person name="Aylward J."/>
        </authorList>
    </citation>
    <scope>NUCLEOTIDE SEQUENCE [LARGE SCALE GENOMIC DNA]</scope>
    <source>
        <strain evidence="7">CMW44962</strain>
    </source>
</reference>
<dbReference type="InterPro" id="IPR035965">
    <property type="entry name" value="PAS-like_dom_sf"/>
</dbReference>
<evidence type="ECO:0000313" key="8">
    <source>
        <dbReference type="Proteomes" id="UP001138500"/>
    </source>
</evidence>
<evidence type="ECO:0000256" key="3">
    <source>
        <dbReference type="SAM" id="MobiDB-lite"/>
    </source>
</evidence>
<dbReference type="EMBL" id="RIBY02001845">
    <property type="protein sequence ID" value="KAH9827948.1"/>
    <property type="molecule type" value="Genomic_DNA"/>
</dbReference>
<dbReference type="Pfam" id="PF00072">
    <property type="entry name" value="Response_reg"/>
    <property type="match status" value="1"/>
</dbReference>
<feature type="region of interest" description="Disordered" evidence="3">
    <location>
        <begin position="955"/>
        <end position="977"/>
    </location>
</feature>
<evidence type="ECO:0000259" key="6">
    <source>
        <dbReference type="PROSITE" id="PS50112"/>
    </source>
</evidence>
<dbReference type="InterPro" id="IPR001789">
    <property type="entry name" value="Sig_transdc_resp-reg_receiver"/>
</dbReference>
<feature type="modified residue" description="4-aspartylphosphate" evidence="2">
    <location>
        <position position="1097"/>
    </location>
</feature>
<evidence type="ECO:0000313" key="7">
    <source>
        <dbReference type="EMBL" id="KAH9827948.1"/>
    </source>
</evidence>
<dbReference type="Proteomes" id="UP001138500">
    <property type="component" value="Unassembled WGS sequence"/>
</dbReference>
<dbReference type="InterPro" id="IPR005467">
    <property type="entry name" value="His_kinase_dom"/>
</dbReference>
<dbReference type="SUPFAM" id="SSF47384">
    <property type="entry name" value="Homodimeric domain of signal transducing histidine kinase"/>
    <property type="match status" value="1"/>
</dbReference>
<dbReference type="PROSITE" id="PS50110">
    <property type="entry name" value="RESPONSE_REGULATORY"/>
    <property type="match status" value="1"/>
</dbReference>
<dbReference type="InterPro" id="IPR003661">
    <property type="entry name" value="HisK_dim/P_dom"/>
</dbReference>
<reference evidence="7 8" key="1">
    <citation type="journal article" date="2018" name="IMA Fungus">
        <title>IMA Genome-F 10: Nine draft genome sequences of Claviceps purpurea s.lat., including C. arundinis, C. humidiphila, and C. cf. spartinae, pseudomolecules for the pitch canker pathogen Fusarium circinatum, draft genome of Davidsoniella eucalypti, Grosmannia galeiformis, Quambalaria eucalypti, and Teratosphaeria destructans.</title>
        <authorList>
            <person name="Wingfield B.D."/>
            <person name="Liu M."/>
            <person name="Nguyen H.D."/>
            <person name="Lane F.A."/>
            <person name="Morgan S.W."/>
            <person name="De Vos L."/>
            <person name="Wilken P.M."/>
            <person name="Duong T.A."/>
            <person name="Aylward J."/>
            <person name="Coetzee M.P."/>
            <person name="Dadej K."/>
            <person name="De Beer Z.W."/>
            <person name="Findlay W."/>
            <person name="Havenga M."/>
            <person name="Kolarik M."/>
            <person name="Menzies J.G."/>
            <person name="Naidoo K."/>
            <person name="Pochopski O."/>
            <person name="Shoukouhi P."/>
            <person name="Santana Q.C."/>
            <person name="Seifert K.A."/>
            <person name="Soal N."/>
            <person name="Steenkamp E.T."/>
            <person name="Tatham C.T."/>
            <person name="van der Nest M.A."/>
            <person name="Wingfield M.J."/>
        </authorList>
    </citation>
    <scope>NUCLEOTIDE SEQUENCE [LARGE SCALE GENOMIC DNA]</scope>
    <source>
        <strain evidence="7">CMW44962</strain>
    </source>
</reference>
<dbReference type="OrthoDB" id="60033at2759"/>
<dbReference type="SMART" id="SM00448">
    <property type="entry name" value="REC"/>
    <property type="match status" value="1"/>
</dbReference>
<dbReference type="Gene3D" id="1.10.287.130">
    <property type="match status" value="1"/>
</dbReference>
<dbReference type="Pfam" id="PF13188">
    <property type="entry name" value="PAS_8"/>
    <property type="match status" value="1"/>
</dbReference>
<dbReference type="Pfam" id="PF02518">
    <property type="entry name" value="HATPase_c"/>
    <property type="match status" value="1"/>
</dbReference>
<dbReference type="NCBIfam" id="TIGR00229">
    <property type="entry name" value="sensory_box"/>
    <property type="match status" value="1"/>
</dbReference>
<keyword evidence="1 2" id="KW-0597">Phosphoprotein</keyword>
<dbReference type="SMART" id="SM00091">
    <property type="entry name" value="PAS"/>
    <property type="match status" value="1"/>
</dbReference>
<dbReference type="PANTHER" id="PTHR43719:SF30">
    <property type="entry name" value="TWO-COMPONENT SYSTEM RESPONSE REGULATOR"/>
    <property type="match status" value="1"/>
</dbReference>
<dbReference type="SUPFAM" id="SSF52172">
    <property type="entry name" value="CheY-like"/>
    <property type="match status" value="1"/>
</dbReference>
<dbReference type="SMART" id="SM00388">
    <property type="entry name" value="HisKA"/>
    <property type="match status" value="1"/>
</dbReference>
<proteinExistence type="predicted"/>
<dbReference type="PROSITE" id="PS50112">
    <property type="entry name" value="PAS"/>
    <property type="match status" value="1"/>
</dbReference>
<dbReference type="Gene3D" id="3.30.565.10">
    <property type="entry name" value="Histidine kinase-like ATPase, C-terminal domain"/>
    <property type="match status" value="1"/>
</dbReference>
<evidence type="ECO:0000259" key="5">
    <source>
        <dbReference type="PROSITE" id="PS50110"/>
    </source>
</evidence>
<dbReference type="PANTHER" id="PTHR43719">
    <property type="entry name" value="TWO-COMPONENT HISTIDINE KINASE"/>
    <property type="match status" value="1"/>
</dbReference>
<dbReference type="Gene3D" id="3.40.50.2300">
    <property type="match status" value="1"/>
</dbReference>
<feature type="domain" description="Histidine kinase" evidence="4">
    <location>
        <begin position="688"/>
        <end position="951"/>
    </location>
</feature>
<feature type="domain" description="PAS" evidence="6">
    <location>
        <begin position="529"/>
        <end position="593"/>
    </location>
</feature>
<evidence type="ECO:0000256" key="2">
    <source>
        <dbReference type="PROSITE-ProRule" id="PRU00169"/>
    </source>
</evidence>
<dbReference type="AlphaFoldDB" id="A0A9W7W2J7"/>
<evidence type="ECO:0000259" key="4">
    <source>
        <dbReference type="PROSITE" id="PS50109"/>
    </source>
</evidence>
<dbReference type="InterPro" id="IPR050956">
    <property type="entry name" value="2C_system_His_kinase"/>
</dbReference>
<dbReference type="CDD" id="cd00130">
    <property type="entry name" value="PAS"/>
    <property type="match status" value="1"/>
</dbReference>
<dbReference type="InterPro" id="IPR036890">
    <property type="entry name" value="HATPase_C_sf"/>
</dbReference>
<dbReference type="InterPro" id="IPR003594">
    <property type="entry name" value="HATPase_dom"/>
</dbReference>
<dbReference type="InterPro" id="IPR036097">
    <property type="entry name" value="HisK_dim/P_sf"/>
</dbReference>
<name>A0A9W7W2J7_9PEZI</name>
<dbReference type="Gene3D" id="3.30.450.20">
    <property type="entry name" value="PAS domain"/>
    <property type="match status" value="2"/>
</dbReference>
<accession>A0A9W7W2J7</accession>
<evidence type="ECO:0000256" key="1">
    <source>
        <dbReference type="ARBA" id="ARBA00022553"/>
    </source>
</evidence>
<dbReference type="SUPFAM" id="SSF55785">
    <property type="entry name" value="PYP-like sensor domain (PAS domain)"/>
    <property type="match status" value="1"/>
</dbReference>
<dbReference type="InterPro" id="IPR011006">
    <property type="entry name" value="CheY-like_superfamily"/>
</dbReference>
<organism evidence="7 8">
    <name type="scientific">Teratosphaeria destructans</name>
    <dbReference type="NCBI Taxonomy" id="418781"/>
    <lineage>
        <taxon>Eukaryota</taxon>
        <taxon>Fungi</taxon>
        <taxon>Dikarya</taxon>
        <taxon>Ascomycota</taxon>
        <taxon>Pezizomycotina</taxon>
        <taxon>Dothideomycetes</taxon>
        <taxon>Dothideomycetidae</taxon>
        <taxon>Mycosphaerellales</taxon>
        <taxon>Teratosphaeriaceae</taxon>
        <taxon>Teratosphaeria</taxon>
    </lineage>
</organism>
<dbReference type="InterPro" id="IPR004358">
    <property type="entry name" value="Sig_transdc_His_kin-like_C"/>
</dbReference>
<dbReference type="Pfam" id="PF00512">
    <property type="entry name" value="HisKA"/>
    <property type="match status" value="1"/>
</dbReference>
<dbReference type="CDD" id="cd00082">
    <property type="entry name" value="HisKA"/>
    <property type="match status" value="1"/>
</dbReference>
<dbReference type="PROSITE" id="PS50109">
    <property type="entry name" value="HIS_KIN"/>
    <property type="match status" value="1"/>
</dbReference>
<dbReference type="InterPro" id="IPR000014">
    <property type="entry name" value="PAS"/>
</dbReference>
<feature type="region of interest" description="Disordered" evidence="3">
    <location>
        <begin position="101"/>
        <end position="123"/>
    </location>
</feature>
<gene>
    <name evidence="7" type="ORF">Tdes44962_MAKER02702</name>
</gene>
<comment type="caution">
    <text evidence="7">The sequence shown here is derived from an EMBL/GenBank/DDBJ whole genome shotgun (WGS) entry which is preliminary data.</text>
</comment>
<dbReference type="SUPFAM" id="SSF55874">
    <property type="entry name" value="ATPase domain of HSP90 chaperone/DNA topoisomerase II/histidine kinase"/>
    <property type="match status" value="1"/>
</dbReference>
<dbReference type="CDD" id="cd17546">
    <property type="entry name" value="REC_hyHK_CKI1_RcsC-like"/>
    <property type="match status" value="1"/>
</dbReference>
<dbReference type="GO" id="GO:0000155">
    <property type="term" value="F:phosphorelay sensor kinase activity"/>
    <property type="evidence" value="ECO:0007669"/>
    <property type="project" value="InterPro"/>
</dbReference>
<protein>
    <submittedName>
        <fullName evidence="7">PAS domain</fullName>
    </submittedName>
</protein>
<feature type="domain" description="Response regulatory" evidence="5">
    <location>
        <begin position="1041"/>
        <end position="1168"/>
    </location>
</feature>